<accession>A0A9W7SJ06</accession>
<evidence type="ECO:0000313" key="1">
    <source>
        <dbReference type="EMBL" id="KAH9810909.1"/>
    </source>
</evidence>
<name>A0A9W7SJ06_9PEZI</name>
<sequence>MGGSSTGVYSRLGGCGGRGSADRWLGVAVAIAGRAVACKDASVQVSMRMDLEISLLDPVTAPVAYEVVLVTAPVAQLVVIHVVLELLPYADEVLLYEAVLLETMLDLDELVLALALDVTVNVTGALLLEDASELELRTAGTLDELVLALALDVTVSVTGALLVEDASELELLAAGTLDEAPAQYDASQPA</sequence>
<comment type="caution">
    <text evidence="1">The sequence shown here is derived from an EMBL/GenBank/DDBJ whole genome shotgun (WGS) entry which is preliminary data.</text>
</comment>
<keyword evidence="2" id="KW-1185">Reference proteome</keyword>
<evidence type="ECO:0000313" key="2">
    <source>
        <dbReference type="Proteomes" id="UP001138500"/>
    </source>
</evidence>
<organism evidence="1 2">
    <name type="scientific">Teratosphaeria destructans</name>
    <dbReference type="NCBI Taxonomy" id="418781"/>
    <lineage>
        <taxon>Eukaryota</taxon>
        <taxon>Fungi</taxon>
        <taxon>Dikarya</taxon>
        <taxon>Ascomycota</taxon>
        <taxon>Pezizomycotina</taxon>
        <taxon>Dothideomycetes</taxon>
        <taxon>Dothideomycetidae</taxon>
        <taxon>Mycosphaerellales</taxon>
        <taxon>Teratosphaeriaceae</taxon>
        <taxon>Teratosphaeria</taxon>
    </lineage>
</organism>
<proteinExistence type="predicted"/>
<protein>
    <submittedName>
        <fullName evidence="1">Uncharacterized protein</fullName>
    </submittedName>
</protein>
<reference evidence="1 2" key="2">
    <citation type="journal article" date="2021" name="Curr. Genet.">
        <title>Genetic response to nitrogen starvation in the aggressive Eucalyptus foliar pathogen Teratosphaeria destructans.</title>
        <authorList>
            <person name="Havenga M."/>
            <person name="Wingfield B.D."/>
            <person name="Wingfield M.J."/>
            <person name="Dreyer L.L."/>
            <person name="Roets F."/>
            <person name="Aylward J."/>
        </authorList>
    </citation>
    <scope>NUCLEOTIDE SEQUENCE [LARGE SCALE GENOMIC DNA]</scope>
    <source>
        <strain evidence="1">CMW44962</strain>
    </source>
</reference>
<reference evidence="1 2" key="1">
    <citation type="journal article" date="2018" name="IMA Fungus">
        <title>IMA Genome-F 10: Nine draft genome sequences of Claviceps purpurea s.lat., including C. arundinis, C. humidiphila, and C. cf. spartinae, pseudomolecules for the pitch canker pathogen Fusarium circinatum, draft genome of Davidsoniella eucalypti, Grosmannia galeiformis, Quambalaria eucalypti, and Teratosphaeria destructans.</title>
        <authorList>
            <person name="Wingfield B.D."/>
            <person name="Liu M."/>
            <person name="Nguyen H.D."/>
            <person name="Lane F.A."/>
            <person name="Morgan S.W."/>
            <person name="De Vos L."/>
            <person name="Wilken P.M."/>
            <person name="Duong T.A."/>
            <person name="Aylward J."/>
            <person name="Coetzee M.P."/>
            <person name="Dadej K."/>
            <person name="De Beer Z.W."/>
            <person name="Findlay W."/>
            <person name="Havenga M."/>
            <person name="Kolarik M."/>
            <person name="Menzies J.G."/>
            <person name="Naidoo K."/>
            <person name="Pochopski O."/>
            <person name="Shoukouhi P."/>
            <person name="Santana Q.C."/>
            <person name="Seifert K.A."/>
            <person name="Soal N."/>
            <person name="Steenkamp E.T."/>
            <person name="Tatham C.T."/>
            <person name="van der Nest M.A."/>
            <person name="Wingfield M.J."/>
        </authorList>
    </citation>
    <scope>NUCLEOTIDE SEQUENCE [LARGE SCALE GENOMIC DNA]</scope>
    <source>
        <strain evidence="1">CMW44962</strain>
    </source>
</reference>
<dbReference type="AlphaFoldDB" id="A0A9W7SJ06"/>
<dbReference type="Proteomes" id="UP001138500">
    <property type="component" value="Unassembled WGS sequence"/>
</dbReference>
<gene>
    <name evidence="1" type="ORF">Tdes44962_MAKER05936</name>
</gene>
<dbReference type="EMBL" id="RIBY02002500">
    <property type="protein sequence ID" value="KAH9810909.1"/>
    <property type="molecule type" value="Genomic_DNA"/>
</dbReference>